<dbReference type="Pfam" id="PF08845">
    <property type="entry name" value="SymE_toxin"/>
    <property type="match status" value="1"/>
</dbReference>
<evidence type="ECO:0000259" key="1">
    <source>
        <dbReference type="Pfam" id="PF08845"/>
    </source>
</evidence>
<name>A0AAF0C845_9GAMM</name>
<gene>
    <name evidence="2" type="ORF">SG34_023870</name>
</gene>
<dbReference type="EMBL" id="CP059733">
    <property type="protein sequence ID" value="WDE04348.1"/>
    <property type="molecule type" value="Genomic_DNA"/>
</dbReference>
<protein>
    <submittedName>
        <fullName evidence="2">Type I addiction module toxin, SymE family</fullName>
    </submittedName>
</protein>
<accession>A0AAF0C845</accession>
<sequence>MADSHHTSEHALAKGKFPIYRRLTVQETVCTWGAKSRGIGINSVPVNIEPCIVLNGKWLRKAGFTVGQKINVVAEQGKVKITPLQAD</sequence>
<dbReference type="GO" id="GO:0005737">
    <property type="term" value="C:cytoplasm"/>
    <property type="evidence" value="ECO:0007669"/>
    <property type="project" value="InterPro"/>
</dbReference>
<keyword evidence="3" id="KW-1185">Reference proteome</keyword>
<dbReference type="GO" id="GO:0003723">
    <property type="term" value="F:RNA binding"/>
    <property type="evidence" value="ECO:0007669"/>
    <property type="project" value="InterPro"/>
</dbReference>
<dbReference type="InterPro" id="IPR014944">
    <property type="entry name" value="Toxin_SymE-like"/>
</dbReference>
<dbReference type="RefSeq" id="WP_044839370.1">
    <property type="nucleotide sequence ID" value="NZ_CP059733.1"/>
</dbReference>
<organism evidence="2 3">
    <name type="scientific">Thalassomonas viridans</name>
    <dbReference type="NCBI Taxonomy" id="137584"/>
    <lineage>
        <taxon>Bacteria</taxon>
        <taxon>Pseudomonadati</taxon>
        <taxon>Pseudomonadota</taxon>
        <taxon>Gammaproteobacteria</taxon>
        <taxon>Alteromonadales</taxon>
        <taxon>Colwelliaceae</taxon>
        <taxon>Thalassomonas</taxon>
    </lineage>
</organism>
<evidence type="ECO:0000313" key="2">
    <source>
        <dbReference type="EMBL" id="WDE04348.1"/>
    </source>
</evidence>
<dbReference type="AlphaFoldDB" id="A0AAF0C845"/>
<dbReference type="Proteomes" id="UP000032352">
    <property type="component" value="Chromosome"/>
</dbReference>
<dbReference type="GO" id="GO:0016070">
    <property type="term" value="P:RNA metabolic process"/>
    <property type="evidence" value="ECO:0007669"/>
    <property type="project" value="InterPro"/>
</dbReference>
<dbReference type="KEGG" id="tvd:SG34_023870"/>
<evidence type="ECO:0000313" key="3">
    <source>
        <dbReference type="Proteomes" id="UP000032352"/>
    </source>
</evidence>
<reference evidence="2 3" key="2">
    <citation type="journal article" date="2022" name="Mar. Drugs">
        <title>Bioassay-Guided Fractionation Leads to the Detection of Cholic Acid Generated by the Rare Thalassomonas sp.</title>
        <authorList>
            <person name="Pheiffer F."/>
            <person name="Schneider Y.K."/>
            <person name="Hansen E.H."/>
            <person name="Andersen J.H."/>
            <person name="Isaksson J."/>
            <person name="Busche T."/>
            <person name="R C."/>
            <person name="Kalinowski J."/>
            <person name="Zyl L.V."/>
            <person name="Trindade M."/>
        </authorList>
    </citation>
    <scope>NUCLEOTIDE SEQUENCE [LARGE SCALE GENOMIC DNA]</scope>
    <source>
        <strain evidence="2 3">XOM25</strain>
    </source>
</reference>
<proteinExistence type="predicted"/>
<feature type="domain" description="Toxin SymE-like" evidence="1">
    <location>
        <begin position="46"/>
        <end position="83"/>
    </location>
</feature>
<dbReference type="GO" id="GO:0016788">
    <property type="term" value="F:hydrolase activity, acting on ester bonds"/>
    <property type="evidence" value="ECO:0007669"/>
    <property type="project" value="InterPro"/>
</dbReference>
<reference evidence="2 3" key="1">
    <citation type="journal article" date="2015" name="Genome Announc.">
        <title>Draft Genome Sequences of Marine Isolates of Thalassomonas viridans and Thalassomonas actiniarum.</title>
        <authorList>
            <person name="Olonade I."/>
            <person name="van Zyl L.J."/>
            <person name="Trindade M."/>
        </authorList>
    </citation>
    <scope>NUCLEOTIDE SEQUENCE [LARGE SCALE GENOMIC DNA]</scope>
    <source>
        <strain evidence="2 3">XOM25</strain>
    </source>
</reference>